<dbReference type="InterPro" id="IPR001849">
    <property type="entry name" value="PH_domain"/>
</dbReference>
<reference evidence="3" key="1">
    <citation type="journal article" date="2020" name="Fungal Divers.">
        <title>Resolving the Mortierellaceae phylogeny through synthesis of multi-gene phylogenetics and phylogenomics.</title>
        <authorList>
            <person name="Vandepol N."/>
            <person name="Liber J."/>
            <person name="Desiro A."/>
            <person name="Na H."/>
            <person name="Kennedy M."/>
            <person name="Barry K."/>
            <person name="Grigoriev I.V."/>
            <person name="Miller A.N."/>
            <person name="O'Donnell K."/>
            <person name="Stajich J.E."/>
            <person name="Bonito G."/>
        </authorList>
    </citation>
    <scope>NUCLEOTIDE SEQUENCE</scope>
    <source>
        <strain evidence="3">NVP1</strain>
    </source>
</reference>
<organism evidence="3 4">
    <name type="scientific">Podila minutissima</name>
    <dbReference type="NCBI Taxonomy" id="64525"/>
    <lineage>
        <taxon>Eukaryota</taxon>
        <taxon>Fungi</taxon>
        <taxon>Fungi incertae sedis</taxon>
        <taxon>Mucoromycota</taxon>
        <taxon>Mortierellomycotina</taxon>
        <taxon>Mortierellomycetes</taxon>
        <taxon>Mortierellales</taxon>
        <taxon>Mortierellaceae</taxon>
        <taxon>Podila</taxon>
    </lineage>
</organism>
<dbReference type="InterPro" id="IPR011993">
    <property type="entry name" value="PH-like_dom_sf"/>
</dbReference>
<proteinExistence type="predicted"/>
<accession>A0A9P5VHV6</accession>
<protein>
    <recommendedName>
        <fullName evidence="2">PH domain-containing protein</fullName>
    </recommendedName>
</protein>
<keyword evidence="4" id="KW-1185">Reference proteome</keyword>
<dbReference type="AlphaFoldDB" id="A0A9P5VHV6"/>
<dbReference type="Proteomes" id="UP000696485">
    <property type="component" value="Unassembled WGS sequence"/>
</dbReference>
<feature type="region of interest" description="Disordered" evidence="1">
    <location>
        <begin position="636"/>
        <end position="709"/>
    </location>
</feature>
<gene>
    <name evidence="3" type="ORF">BG006_000313</name>
</gene>
<evidence type="ECO:0000313" key="3">
    <source>
        <dbReference type="EMBL" id="KAF9324691.1"/>
    </source>
</evidence>
<dbReference type="PROSITE" id="PS50003">
    <property type="entry name" value="PH_DOMAIN"/>
    <property type="match status" value="1"/>
</dbReference>
<evidence type="ECO:0000256" key="1">
    <source>
        <dbReference type="SAM" id="MobiDB-lite"/>
    </source>
</evidence>
<feature type="compositionally biased region" description="Acidic residues" evidence="1">
    <location>
        <begin position="361"/>
        <end position="370"/>
    </location>
</feature>
<name>A0A9P5VHV6_9FUNG</name>
<feature type="compositionally biased region" description="Basic and acidic residues" evidence="1">
    <location>
        <begin position="371"/>
        <end position="395"/>
    </location>
</feature>
<dbReference type="Gene3D" id="2.30.29.30">
    <property type="entry name" value="Pleckstrin-homology domain (PH domain)/Phosphotyrosine-binding domain (PTB)"/>
    <property type="match status" value="1"/>
</dbReference>
<dbReference type="SMART" id="SM00233">
    <property type="entry name" value="PH"/>
    <property type="match status" value="1"/>
</dbReference>
<feature type="compositionally biased region" description="Basic and acidic residues" evidence="1">
    <location>
        <begin position="744"/>
        <end position="753"/>
    </location>
</feature>
<comment type="caution">
    <text evidence="3">The sequence shown here is derived from an EMBL/GenBank/DDBJ whole genome shotgun (WGS) entry which is preliminary data.</text>
</comment>
<feature type="region of interest" description="Disordered" evidence="1">
    <location>
        <begin position="251"/>
        <end position="295"/>
    </location>
</feature>
<feature type="region of interest" description="Disordered" evidence="1">
    <location>
        <begin position="732"/>
        <end position="769"/>
    </location>
</feature>
<evidence type="ECO:0000259" key="2">
    <source>
        <dbReference type="PROSITE" id="PS50003"/>
    </source>
</evidence>
<feature type="domain" description="PH" evidence="2">
    <location>
        <begin position="23"/>
        <end position="153"/>
    </location>
</feature>
<feature type="compositionally biased region" description="Polar residues" evidence="1">
    <location>
        <begin position="733"/>
        <end position="742"/>
    </location>
</feature>
<sequence length="769" mass="86480">MPPKGDCLAQWDPRQTSDTTPARPLYSGHLLKLGSNDRWQSRLFTFDGSVLICVGKRPRAPVIMTYDPYVSSPFMSPSCNPHPMNPNTKWFINIASVTDIKLLPSSKSFRCFPYSDGSRALSIRTSDGRHLMLRANKDTELERWYFVLFKIWEFQQQLIKAEESQPQLAAHQQSAQLFQKYLQKQYHQPKDQHDQEFSTLPPTQTQTQHVQILQPPKMLRPPLNRPRESLLRYQIPAPARVSTFLPQGFDWSVQEGDEDDLPAELSSYDSPSLSGERHPQTRHASHSHTASSMGNRELTRSASAGMVPQRFGVPAASSMEPSKAAIIDHWRRSLMSPLLLEEASGPGDQETPENGTKDANAEGDDDDEPLVAEHPRTDSRDMESTLRHNSHEFEDGVDSKRFSKWRIENDPPNGSDDDTPIATNLYSRLPHGRGRSYIGHQRSSFLPGMAVQEEEEEETPVVVKLREALDSTVQQLAVRDNSKERGEEDEMPLGLLHVNRHSRWLNTQLSSEDGASAVNLDSHIEDRLPSEPMPQTKSRDSAEVRLSDPDLDLDRLTPPHSNPSLSLHGSSYSHLPIHDPEFVFPHAAFDPSVTLVNTPTSLQFETTNSPSIPPPMRPPRPSLSVDLAAFSNNTTSVTLISPPKGHLSPSMAMHKTKEDPTPHRSFSSSNKPIHPHAPMPGLKSVRPMGDKNNNRHQRNDGDGDDDEEPLVHTLSRQQSQRKHKIQMHIQVPPLNSNINHNHNAAKDGHDSTLRDQATPPHSDESFQYF</sequence>
<feature type="region of interest" description="Disordered" evidence="1">
    <location>
        <begin position="523"/>
        <end position="545"/>
    </location>
</feature>
<dbReference type="EMBL" id="JAAAUY010001044">
    <property type="protein sequence ID" value="KAF9324691.1"/>
    <property type="molecule type" value="Genomic_DNA"/>
</dbReference>
<feature type="region of interest" description="Disordered" evidence="1">
    <location>
        <begin position="188"/>
        <end position="211"/>
    </location>
</feature>
<feature type="compositionally biased region" description="Polar residues" evidence="1">
    <location>
        <begin position="197"/>
        <end position="211"/>
    </location>
</feature>
<feature type="region of interest" description="Disordered" evidence="1">
    <location>
        <begin position="1"/>
        <end position="23"/>
    </location>
</feature>
<dbReference type="SUPFAM" id="SSF50729">
    <property type="entry name" value="PH domain-like"/>
    <property type="match status" value="1"/>
</dbReference>
<feature type="region of interest" description="Disordered" evidence="1">
    <location>
        <begin position="342"/>
        <end position="395"/>
    </location>
</feature>
<feature type="compositionally biased region" description="Basic and acidic residues" evidence="1">
    <location>
        <begin position="688"/>
        <end position="701"/>
    </location>
</feature>
<evidence type="ECO:0000313" key="4">
    <source>
        <dbReference type="Proteomes" id="UP000696485"/>
    </source>
</evidence>